<feature type="domain" description="Ppx/GppA phosphatase N-terminal" evidence="2">
    <location>
        <begin position="33"/>
        <end position="311"/>
    </location>
</feature>
<dbReference type="Proteomes" id="UP001272515">
    <property type="component" value="Unassembled WGS sequence"/>
</dbReference>
<feature type="domain" description="Ppx/GppA phosphatase C-terminal" evidence="3">
    <location>
        <begin position="337"/>
        <end position="476"/>
    </location>
</feature>
<name>A0ABU3Z8C6_9FIRM</name>
<dbReference type="Pfam" id="PF21447">
    <property type="entry name" value="Ppx-GppA_III"/>
    <property type="match status" value="1"/>
</dbReference>
<dbReference type="InterPro" id="IPR050273">
    <property type="entry name" value="GppA/Ppx_hydrolase"/>
</dbReference>
<comment type="similarity">
    <text evidence="1">Belongs to the GppA/Ppx family.</text>
</comment>
<dbReference type="Gene3D" id="3.30.420.150">
    <property type="entry name" value="Exopolyphosphatase. Domain 2"/>
    <property type="match status" value="1"/>
</dbReference>
<dbReference type="InterPro" id="IPR003695">
    <property type="entry name" value="Ppx_GppA_N"/>
</dbReference>
<keyword evidence="5" id="KW-1185">Reference proteome</keyword>
<dbReference type="InterPro" id="IPR043129">
    <property type="entry name" value="ATPase_NBD"/>
</dbReference>
<dbReference type="PANTHER" id="PTHR30005:SF0">
    <property type="entry name" value="RETROGRADE REGULATION PROTEIN 2"/>
    <property type="match status" value="1"/>
</dbReference>
<sequence>MGIPKVLRYAVLHVGSSSMSITILEYAGIDDVKVIDHASREVTFGEELFQTSRLSFKTIEEICQILKGYKQLMADYGVTKSKLYGTTVIREAQNRRSILDQIFIHTGMRVEVIDMPKEVYYKYSLLHYDMTHHHHIFDDSEALMFLDISSGGVGITVWKGGAMLFQRNMHSGSLRVMESFKRNERASSSFSTAISEYMRRIISPLKEELQEFNIKNLVLSGDEARLIASLMGYKAEKNSKENSMLMVSPYDFNKFVDSLEGVTATKLINRYNLPEFKANILMPTIILYHEIMDMVAPDNLLISGVSFSEGLSWFHGVEIEQNPYVYKLREQNIQLARAIARRYHTDAVHDHEVERFSLKFCNVLKDKGFPERWGYLSQIAANLCSVGKFINLRNHGEHSYHIVMGTDIFGLSEQEKEVIANVVYYHYKGMPSDDDAYFRKLTELQKIQVTKLVAVIRMACSLDAGSNQKISDIDITEQDNIMIVTAYTDQDISLESWTFKRDAVYFTEIFGMEIKLIIGGAR</sequence>
<evidence type="ECO:0000259" key="3">
    <source>
        <dbReference type="Pfam" id="PF21447"/>
    </source>
</evidence>
<accession>A0ABU3Z8C6</accession>
<dbReference type="RefSeq" id="WP_317329819.1">
    <property type="nucleotide sequence ID" value="NZ_JAWJZA010000004.1"/>
</dbReference>
<dbReference type="EMBL" id="JAWJZB010000005">
    <property type="protein sequence ID" value="MDV5088159.1"/>
    <property type="molecule type" value="Genomic_DNA"/>
</dbReference>
<dbReference type="Pfam" id="PF02541">
    <property type="entry name" value="Ppx-GppA"/>
    <property type="match status" value="1"/>
</dbReference>
<evidence type="ECO:0000256" key="1">
    <source>
        <dbReference type="ARBA" id="ARBA00007125"/>
    </source>
</evidence>
<dbReference type="SUPFAM" id="SSF109604">
    <property type="entry name" value="HD-domain/PDEase-like"/>
    <property type="match status" value="1"/>
</dbReference>
<comment type="caution">
    <text evidence="4">The sequence shown here is derived from an EMBL/GenBank/DDBJ whole genome shotgun (WGS) entry which is preliminary data.</text>
</comment>
<evidence type="ECO:0000313" key="4">
    <source>
        <dbReference type="EMBL" id="MDV5088159.1"/>
    </source>
</evidence>
<evidence type="ECO:0000313" key="5">
    <source>
        <dbReference type="Proteomes" id="UP001272515"/>
    </source>
</evidence>
<evidence type="ECO:0000259" key="2">
    <source>
        <dbReference type="Pfam" id="PF02541"/>
    </source>
</evidence>
<dbReference type="SUPFAM" id="SSF53067">
    <property type="entry name" value="Actin-like ATPase domain"/>
    <property type="match status" value="2"/>
</dbReference>
<dbReference type="InterPro" id="IPR048950">
    <property type="entry name" value="Ppx_GppA_C"/>
</dbReference>
<dbReference type="Gene3D" id="1.10.3210.10">
    <property type="entry name" value="Hypothetical protein af1432"/>
    <property type="match status" value="1"/>
</dbReference>
<reference evidence="4 5" key="1">
    <citation type="submission" date="2023-10" db="EMBL/GenBank/DDBJ databases">
        <title>Veillonella sp. nov., isolated from a pig farm feces dump.</title>
        <authorList>
            <person name="Chang Y.-H."/>
        </authorList>
    </citation>
    <scope>NUCLEOTIDE SEQUENCE [LARGE SCALE GENOMIC DNA]</scope>
    <source>
        <strain evidence="4 5">YH-vei2233</strain>
    </source>
</reference>
<gene>
    <name evidence="4" type="ORF">RVY80_04770</name>
</gene>
<proteinExistence type="inferred from homology"/>
<dbReference type="Gene3D" id="3.30.420.40">
    <property type="match status" value="1"/>
</dbReference>
<dbReference type="PANTHER" id="PTHR30005">
    <property type="entry name" value="EXOPOLYPHOSPHATASE"/>
    <property type="match status" value="1"/>
</dbReference>
<organism evidence="4 5">
    <name type="scientific">Veillonella absiana</name>
    <dbReference type="NCBI Taxonomy" id="3079305"/>
    <lineage>
        <taxon>Bacteria</taxon>
        <taxon>Bacillati</taxon>
        <taxon>Bacillota</taxon>
        <taxon>Negativicutes</taxon>
        <taxon>Veillonellales</taxon>
        <taxon>Veillonellaceae</taxon>
        <taxon>Veillonella</taxon>
    </lineage>
</organism>
<protein>
    <submittedName>
        <fullName evidence="4">Phosphatase</fullName>
    </submittedName>
</protein>